<keyword evidence="7" id="KW-0479">Metal-binding</keyword>
<dbReference type="InterPro" id="IPR040603">
    <property type="entry name" value="FAN1_SAP_bact"/>
</dbReference>
<dbReference type="EC" id="3.1.4.1" evidence="5"/>
<evidence type="ECO:0000256" key="8">
    <source>
        <dbReference type="ARBA" id="ARBA00022801"/>
    </source>
</evidence>
<proteinExistence type="inferred from homology"/>
<evidence type="ECO:0000313" key="12">
    <source>
        <dbReference type="EMBL" id="WLD56729.1"/>
    </source>
</evidence>
<comment type="cofactor">
    <cofactor evidence="3">
        <name>Mg(2+)</name>
        <dbReference type="ChEBI" id="CHEBI:18420"/>
    </cofactor>
</comment>
<keyword evidence="10" id="KW-0464">Manganese</keyword>
<dbReference type="InterPro" id="IPR033315">
    <property type="entry name" value="Fan1-like"/>
</dbReference>
<name>A0AB38YCG8_9GAMM</name>
<dbReference type="InterPro" id="IPR011990">
    <property type="entry name" value="TPR-like_helical_dom_sf"/>
</dbReference>
<dbReference type="Pfam" id="PF21315">
    <property type="entry name" value="FAN1_HTH"/>
    <property type="match status" value="1"/>
</dbReference>
<dbReference type="SMART" id="SM00990">
    <property type="entry name" value="VRR_NUC"/>
    <property type="match status" value="1"/>
</dbReference>
<organism evidence="12">
    <name type="scientific">Salinispirillum sp. LH 10-3-1</name>
    <dbReference type="NCBI Taxonomy" id="2952525"/>
    <lineage>
        <taxon>Bacteria</taxon>
        <taxon>Pseudomonadati</taxon>
        <taxon>Pseudomonadota</taxon>
        <taxon>Gammaproteobacteria</taxon>
        <taxon>Oceanospirillales</taxon>
        <taxon>Saccharospirillaceae</taxon>
        <taxon>Salinispirillum</taxon>
    </lineage>
</organism>
<sequence length="562" mass="64433">MTTHAEAAKNQPHPLYYLNNFRRVLAWVVERYNDILTSEERTFIATFNDALPTQAQALLVRMVMRKGIYFRYSKLIYAEIGDQDDALAPLLQHGMIVDNPTLSLADAGRLLTAGEVGRLATHLGHTRRATKAQLLSHLESVGTEARPWNEWYLSPDQVQHSDHKSDPLYELTVMTICDRLRLMFFGNLHQAWSTFVLEELGLFRFETVPFDRSARPFNHGSEIDTYMALHACREAFDAGVPASILLPQIPTVSASNTWLNTRRERLVYNLAYQLERSHDVERALSLYNELQYPGARLRRIRILEHQGRFNEALTLTNQAHQRPENEAESQSIARILPRLCRKLGLPLPSLQPNGETEIIELKAPALCRCVEEDAVQALHTDQSPVYFVENSLINSLLGLLLWPAVFANVPGAFFNPYQAGPADLNQPDFQRRRQDLINAQLAKLDDGTYKSFMRSHFQEKQGMQSPFVYWELLTDELLELSLRCIPATHLKAMFTRILFDIPANRSGLPDLIQFWPCQYRYVLLEVKGPGDRLQDNQKRWLDYFSTHDIPAKVVMVGRPDIP</sequence>
<accession>A0AB38YCG8</accession>
<evidence type="ECO:0000256" key="1">
    <source>
        <dbReference type="ARBA" id="ARBA00000983"/>
    </source>
</evidence>
<dbReference type="InterPro" id="IPR014883">
    <property type="entry name" value="VRR_NUC"/>
</dbReference>
<dbReference type="GO" id="GO:0036297">
    <property type="term" value="P:interstrand cross-link repair"/>
    <property type="evidence" value="ECO:0007669"/>
    <property type="project" value="InterPro"/>
</dbReference>
<reference evidence="12" key="1">
    <citation type="submission" date="2022-07" db="EMBL/GenBank/DDBJ databases">
        <title>Complete genome sequence of Salinispirillum sp. LH10-3-1 capable of multiple carbohydrate inversion isolated from a soda lake.</title>
        <authorList>
            <person name="Liu J."/>
            <person name="Zhai Y."/>
            <person name="Zhang H."/>
            <person name="Yang H."/>
            <person name="Qu J."/>
            <person name="Li J."/>
        </authorList>
    </citation>
    <scope>NUCLEOTIDE SEQUENCE</scope>
    <source>
        <strain evidence="12">LH 10-3-1</strain>
    </source>
</reference>
<evidence type="ECO:0000256" key="4">
    <source>
        <dbReference type="ARBA" id="ARBA00005533"/>
    </source>
</evidence>
<evidence type="ECO:0000256" key="2">
    <source>
        <dbReference type="ARBA" id="ARBA00001936"/>
    </source>
</evidence>
<dbReference type="GO" id="GO:0004528">
    <property type="term" value="F:phosphodiesterase I activity"/>
    <property type="evidence" value="ECO:0007669"/>
    <property type="project" value="UniProtKB-EC"/>
</dbReference>
<keyword evidence="9" id="KW-0460">Magnesium</keyword>
<dbReference type="InterPro" id="IPR049125">
    <property type="entry name" value="FAN1-like_WH"/>
</dbReference>
<keyword evidence="6" id="KW-0540">Nuclease</keyword>
<evidence type="ECO:0000256" key="10">
    <source>
        <dbReference type="ARBA" id="ARBA00023211"/>
    </source>
</evidence>
<feature type="domain" description="VRR-NUC" evidence="11">
    <location>
        <begin position="444"/>
        <end position="558"/>
    </location>
</feature>
<dbReference type="Pfam" id="PF18081">
    <property type="entry name" value="FANC_SAP"/>
    <property type="match status" value="1"/>
</dbReference>
<evidence type="ECO:0000256" key="3">
    <source>
        <dbReference type="ARBA" id="ARBA00001946"/>
    </source>
</evidence>
<dbReference type="Gene3D" id="3.40.1350.10">
    <property type="match status" value="1"/>
</dbReference>
<comment type="similarity">
    <text evidence="4">Belongs to the FAN1 family.</text>
</comment>
<comment type="cofactor">
    <cofactor evidence="2">
        <name>Mn(2+)</name>
        <dbReference type="ChEBI" id="CHEBI:29035"/>
    </cofactor>
</comment>
<gene>
    <name evidence="12" type="ORF">NFC81_08270</name>
</gene>
<comment type="catalytic activity">
    <reaction evidence="1">
        <text>Hydrolytically removes 5'-nucleotides successively from the 3'-hydroxy termini of 3'-hydroxy-terminated oligonucleotides.</text>
        <dbReference type="EC" id="3.1.4.1"/>
    </reaction>
</comment>
<keyword evidence="8" id="KW-0378">Hydrolase</keyword>
<dbReference type="SUPFAM" id="SSF48452">
    <property type="entry name" value="TPR-like"/>
    <property type="match status" value="1"/>
</dbReference>
<dbReference type="EMBL" id="CP101717">
    <property type="protein sequence ID" value="WLD56729.1"/>
    <property type="molecule type" value="Genomic_DNA"/>
</dbReference>
<dbReference type="Pfam" id="PF08774">
    <property type="entry name" value="VRR_NUC"/>
    <property type="match status" value="1"/>
</dbReference>
<evidence type="ECO:0000259" key="11">
    <source>
        <dbReference type="SMART" id="SM00990"/>
    </source>
</evidence>
<evidence type="ECO:0000256" key="5">
    <source>
        <dbReference type="ARBA" id="ARBA00012029"/>
    </source>
</evidence>
<dbReference type="RefSeq" id="WP_304994013.1">
    <property type="nucleotide sequence ID" value="NZ_CP101717.1"/>
</dbReference>
<evidence type="ECO:0000256" key="9">
    <source>
        <dbReference type="ARBA" id="ARBA00022842"/>
    </source>
</evidence>
<dbReference type="PANTHER" id="PTHR15749">
    <property type="entry name" value="FANCONI-ASSOCIATED NUCLEASE 1"/>
    <property type="match status" value="1"/>
</dbReference>
<evidence type="ECO:0000256" key="7">
    <source>
        <dbReference type="ARBA" id="ARBA00022723"/>
    </source>
</evidence>
<dbReference type="PANTHER" id="PTHR15749:SF4">
    <property type="entry name" value="FANCONI-ASSOCIATED NUCLEASE 1"/>
    <property type="match status" value="1"/>
</dbReference>
<evidence type="ECO:0000256" key="6">
    <source>
        <dbReference type="ARBA" id="ARBA00022722"/>
    </source>
</evidence>
<dbReference type="GO" id="GO:0046872">
    <property type="term" value="F:metal ion binding"/>
    <property type="evidence" value="ECO:0007669"/>
    <property type="project" value="UniProtKB-KW"/>
</dbReference>
<protein>
    <recommendedName>
        <fullName evidence="5">phosphodiesterase I</fullName>
        <ecNumber evidence="5">3.1.4.1</ecNumber>
    </recommendedName>
</protein>
<dbReference type="AlphaFoldDB" id="A0AB38YCG8"/>
<dbReference type="GO" id="GO:0003676">
    <property type="term" value="F:nucleic acid binding"/>
    <property type="evidence" value="ECO:0007669"/>
    <property type="project" value="InterPro"/>
</dbReference>
<dbReference type="InterPro" id="IPR011856">
    <property type="entry name" value="tRNA_endonuc-like_dom_sf"/>
</dbReference>